<reference evidence="3 4" key="1">
    <citation type="submission" date="2024-11" db="EMBL/GenBank/DDBJ databases">
        <title>A near-complete genome assembly of Cinchona calisaya.</title>
        <authorList>
            <person name="Lian D.C."/>
            <person name="Zhao X.W."/>
            <person name="Wei L."/>
        </authorList>
    </citation>
    <scope>NUCLEOTIDE SEQUENCE [LARGE SCALE GENOMIC DNA]</scope>
    <source>
        <tissue evidence="3">Nenye</tissue>
    </source>
</reference>
<dbReference type="Proteomes" id="UP001630127">
    <property type="component" value="Unassembled WGS sequence"/>
</dbReference>
<dbReference type="AlphaFoldDB" id="A0ABD3A2J2"/>
<dbReference type="EMBL" id="JBJUIK010000006">
    <property type="protein sequence ID" value="KAL3525927.1"/>
    <property type="molecule type" value="Genomic_DNA"/>
</dbReference>
<evidence type="ECO:0000313" key="3">
    <source>
        <dbReference type="EMBL" id="KAL3525927.1"/>
    </source>
</evidence>
<dbReference type="PANTHER" id="PTHR46741:SF7">
    <property type="entry name" value="TRANSMEMBRANE PROTEIN"/>
    <property type="match status" value="1"/>
</dbReference>
<feature type="transmembrane region" description="Helical" evidence="2">
    <location>
        <begin position="23"/>
        <end position="44"/>
    </location>
</feature>
<name>A0ABD3A2J2_9GENT</name>
<keyword evidence="2" id="KW-0812">Transmembrane</keyword>
<keyword evidence="2" id="KW-0472">Membrane</keyword>
<sequence>MTLFTSCWLIIERIIIPEGFIKWFYLSFYIHPIFLCFCQIVLWIKLLEKWFFFLFSFLFRIIFRVSGFCITMVRFLKNRALFFVSSTLAADSGASVLDELVENEFPHAISNQNQIVLYATQTPYYNAYEFPTGNFNVQSHYKVGLISEVIEVVEETDTEFLDEDQRLVLPQKSYGCSTSTPSSTCDVDHTSTTGELSTVGSSISSDAEVELNLDGEDNNLLVDAVDMSLTGYHHSGSNLSSIELDSDISEHSQPTFSNHFSTEDQELMGKSAEEEVDSVYIKYIERMKWFDVLSRDRVHGIDAILSKNMGRPGSLDSMVPADLFIHSISWSKKAKEKLIRSLRSDFELVFVAHTCLSWEALHHQYRKVEAIANSASQNGVFFHWNVAERFQKFQIFLERFIEDDHLKYEGYSYYVQKRFSLNNLLQVPEVSVQTDEENSDRKMGEAKNVKANQVLKIIKDCIKVFWLFVKADSKKPTWNISNILWTNNLPVEDPRDLELLHDLRKNLKMKELLMKNLEGKKRCWLKKAVNPLVRMEREKDDFLFSMMDLKLIRKVLQMSNVSTSQLNWCQNKLDNVEIRQGKIYRTHQTHLFPSS</sequence>
<feature type="region of interest" description="Disordered" evidence="1">
    <location>
        <begin position="179"/>
        <end position="199"/>
    </location>
</feature>
<evidence type="ECO:0000256" key="1">
    <source>
        <dbReference type="SAM" id="MobiDB-lite"/>
    </source>
</evidence>
<accession>A0ABD3A2J2</accession>
<comment type="caution">
    <text evidence="3">The sequence shown here is derived from an EMBL/GenBank/DDBJ whole genome shotgun (WGS) entry which is preliminary data.</text>
</comment>
<evidence type="ECO:0000256" key="2">
    <source>
        <dbReference type="SAM" id="Phobius"/>
    </source>
</evidence>
<protein>
    <submittedName>
        <fullName evidence="3">Uncharacterized protein</fullName>
    </submittedName>
</protein>
<dbReference type="Pfam" id="PF07891">
    <property type="entry name" value="DUF1666"/>
    <property type="match status" value="1"/>
</dbReference>
<evidence type="ECO:0000313" key="4">
    <source>
        <dbReference type="Proteomes" id="UP001630127"/>
    </source>
</evidence>
<proteinExistence type="predicted"/>
<feature type="transmembrane region" description="Helical" evidence="2">
    <location>
        <begin position="50"/>
        <end position="73"/>
    </location>
</feature>
<organism evidence="3 4">
    <name type="scientific">Cinchona calisaya</name>
    <dbReference type="NCBI Taxonomy" id="153742"/>
    <lineage>
        <taxon>Eukaryota</taxon>
        <taxon>Viridiplantae</taxon>
        <taxon>Streptophyta</taxon>
        <taxon>Embryophyta</taxon>
        <taxon>Tracheophyta</taxon>
        <taxon>Spermatophyta</taxon>
        <taxon>Magnoliopsida</taxon>
        <taxon>eudicotyledons</taxon>
        <taxon>Gunneridae</taxon>
        <taxon>Pentapetalae</taxon>
        <taxon>asterids</taxon>
        <taxon>lamiids</taxon>
        <taxon>Gentianales</taxon>
        <taxon>Rubiaceae</taxon>
        <taxon>Cinchonoideae</taxon>
        <taxon>Cinchoneae</taxon>
        <taxon>Cinchona</taxon>
    </lineage>
</organism>
<dbReference type="InterPro" id="IPR012870">
    <property type="entry name" value="DUF1666"/>
</dbReference>
<gene>
    <name evidence="3" type="ORF">ACH5RR_014299</name>
</gene>
<keyword evidence="4" id="KW-1185">Reference proteome</keyword>
<keyword evidence="2" id="KW-1133">Transmembrane helix</keyword>
<dbReference type="PANTHER" id="PTHR46741">
    <property type="entry name" value="OS09G0413600 PROTEIN"/>
    <property type="match status" value="1"/>
</dbReference>